<organism evidence="7 8">
    <name type="scientific">Cicer arietinum</name>
    <name type="common">Chickpea</name>
    <name type="synonym">Garbanzo</name>
    <dbReference type="NCBI Taxonomy" id="3827"/>
    <lineage>
        <taxon>Eukaryota</taxon>
        <taxon>Viridiplantae</taxon>
        <taxon>Streptophyta</taxon>
        <taxon>Embryophyta</taxon>
        <taxon>Tracheophyta</taxon>
        <taxon>Spermatophyta</taxon>
        <taxon>Magnoliopsida</taxon>
        <taxon>eudicotyledons</taxon>
        <taxon>Gunneridae</taxon>
        <taxon>Pentapetalae</taxon>
        <taxon>rosids</taxon>
        <taxon>fabids</taxon>
        <taxon>Fabales</taxon>
        <taxon>Fabaceae</taxon>
        <taxon>Papilionoideae</taxon>
        <taxon>50 kb inversion clade</taxon>
        <taxon>NPAAA clade</taxon>
        <taxon>Hologalegina</taxon>
        <taxon>IRL clade</taxon>
        <taxon>Cicereae</taxon>
        <taxon>Cicer</taxon>
    </lineage>
</organism>
<keyword evidence="5 6" id="KW-0732">Signal</keyword>
<comment type="subcellular location">
    <subcellularLocation>
        <location evidence="1 6">Secreted</location>
    </subcellularLocation>
</comment>
<dbReference type="InterPro" id="IPR010264">
    <property type="entry name" value="Self-incomp_S1"/>
</dbReference>
<dbReference type="GO" id="GO:0060320">
    <property type="term" value="P:rejection of self pollen"/>
    <property type="evidence" value="ECO:0007669"/>
    <property type="project" value="UniProtKB-KW"/>
</dbReference>
<evidence type="ECO:0000313" key="8">
    <source>
        <dbReference type="RefSeq" id="XP_027186963.1"/>
    </source>
</evidence>
<evidence type="ECO:0000256" key="1">
    <source>
        <dbReference type="ARBA" id="ARBA00004613"/>
    </source>
</evidence>
<keyword evidence="4 6" id="KW-0964">Secreted</keyword>
<feature type="signal peptide" evidence="6">
    <location>
        <begin position="1"/>
        <end position="29"/>
    </location>
</feature>
<dbReference type="PANTHER" id="PTHR31232">
    <property type="match status" value="1"/>
</dbReference>
<dbReference type="Pfam" id="PF05938">
    <property type="entry name" value="Self-incomp_S1"/>
    <property type="match status" value="1"/>
</dbReference>
<sequence length="156" mass="18228">MTISSSKIMSLVSMLLTILVALQFHDTQSAIYTKDVHVHVTSNITDLQLGLHCKDKHHDLGFQSLHLGETFTFSFRPKFLLENTLYFCGFSWMNEFHYFDIYVESRDTHKCKYDCSWKVYKSGPCLEKPNYEECFPWNPNVMEGRQLDLENNTLGV</sequence>
<evidence type="ECO:0000256" key="6">
    <source>
        <dbReference type="RuleBase" id="RU367044"/>
    </source>
</evidence>
<dbReference type="GO" id="GO:0005576">
    <property type="term" value="C:extracellular region"/>
    <property type="evidence" value="ECO:0007669"/>
    <property type="project" value="UniProtKB-SubCell"/>
</dbReference>
<dbReference type="RefSeq" id="XP_027186963.1">
    <property type="nucleotide sequence ID" value="XM_027331162.1"/>
</dbReference>
<reference evidence="8" key="1">
    <citation type="submission" date="2025-08" db="UniProtKB">
        <authorList>
            <consortium name="RefSeq"/>
        </authorList>
    </citation>
    <scope>IDENTIFICATION</scope>
    <source>
        <tissue evidence="8">Etiolated seedlings</tissue>
    </source>
</reference>
<dbReference type="PaxDb" id="3827-XP_004516389.1"/>
<keyword evidence="7" id="KW-1185">Reference proteome</keyword>
<gene>
    <name evidence="8" type="primary">LOC113784885</name>
</gene>
<dbReference type="OrthoDB" id="1418008at2759"/>
<evidence type="ECO:0000256" key="3">
    <source>
        <dbReference type="ARBA" id="ARBA00022471"/>
    </source>
</evidence>
<comment type="similarity">
    <text evidence="2 6">Belongs to the plant self-incompatibility (S1) protein family.</text>
</comment>
<evidence type="ECO:0000256" key="5">
    <source>
        <dbReference type="ARBA" id="ARBA00022729"/>
    </source>
</evidence>
<evidence type="ECO:0000256" key="4">
    <source>
        <dbReference type="ARBA" id="ARBA00022525"/>
    </source>
</evidence>
<dbReference type="PANTHER" id="PTHR31232:SF43">
    <property type="entry name" value="S-PROTEIN HOMOLOG 29-RELATED"/>
    <property type="match status" value="1"/>
</dbReference>
<accession>A0A3Q7XKB4</accession>
<feature type="chain" id="PRO_5025073484" description="S-protein homolog" evidence="6">
    <location>
        <begin position="30"/>
        <end position="156"/>
    </location>
</feature>
<name>A0A3Q7XKB4_CICAR</name>
<keyword evidence="3 6" id="KW-0713">Self-incompatibility</keyword>
<evidence type="ECO:0000313" key="7">
    <source>
        <dbReference type="Proteomes" id="UP000087171"/>
    </source>
</evidence>
<dbReference type="Proteomes" id="UP000087171">
    <property type="component" value="Unplaced"/>
</dbReference>
<proteinExistence type="inferred from homology"/>
<protein>
    <recommendedName>
        <fullName evidence="6">S-protein homolog</fullName>
    </recommendedName>
</protein>
<evidence type="ECO:0000256" key="2">
    <source>
        <dbReference type="ARBA" id="ARBA00005581"/>
    </source>
</evidence>
<dbReference type="AlphaFoldDB" id="A0A3Q7XKB4"/>